<accession>A0A812BC47</accession>
<feature type="region of interest" description="Disordered" evidence="1">
    <location>
        <begin position="50"/>
        <end position="74"/>
    </location>
</feature>
<protein>
    <submittedName>
        <fullName evidence="3">Uncharacterized protein</fullName>
    </submittedName>
</protein>
<feature type="transmembrane region" description="Helical" evidence="2">
    <location>
        <begin position="232"/>
        <end position="249"/>
    </location>
</feature>
<feature type="transmembrane region" description="Helical" evidence="2">
    <location>
        <begin position="208"/>
        <end position="225"/>
    </location>
</feature>
<proteinExistence type="predicted"/>
<keyword evidence="4" id="KW-1185">Reference proteome</keyword>
<name>A0A812BC47_ACAPH</name>
<reference evidence="3" key="1">
    <citation type="submission" date="2021-01" db="EMBL/GenBank/DDBJ databases">
        <authorList>
            <person name="Li R."/>
            <person name="Bekaert M."/>
        </authorList>
    </citation>
    <scope>NUCLEOTIDE SEQUENCE</scope>
    <source>
        <strain evidence="3">Farmed</strain>
    </source>
</reference>
<keyword evidence="2" id="KW-1133">Transmembrane helix</keyword>
<evidence type="ECO:0000256" key="1">
    <source>
        <dbReference type="SAM" id="MobiDB-lite"/>
    </source>
</evidence>
<evidence type="ECO:0000313" key="3">
    <source>
        <dbReference type="EMBL" id="CAE1176321.1"/>
    </source>
</evidence>
<organism evidence="3 4">
    <name type="scientific">Acanthosepion pharaonis</name>
    <name type="common">Pharaoh cuttlefish</name>
    <name type="synonym">Sepia pharaonis</name>
    <dbReference type="NCBI Taxonomy" id="158019"/>
    <lineage>
        <taxon>Eukaryota</taxon>
        <taxon>Metazoa</taxon>
        <taxon>Spiralia</taxon>
        <taxon>Lophotrochozoa</taxon>
        <taxon>Mollusca</taxon>
        <taxon>Cephalopoda</taxon>
        <taxon>Coleoidea</taxon>
        <taxon>Decapodiformes</taxon>
        <taxon>Sepiida</taxon>
        <taxon>Sepiina</taxon>
        <taxon>Sepiidae</taxon>
        <taxon>Acanthosepion</taxon>
    </lineage>
</organism>
<evidence type="ECO:0000256" key="2">
    <source>
        <dbReference type="SAM" id="Phobius"/>
    </source>
</evidence>
<dbReference type="EMBL" id="CAHIKZ030000479">
    <property type="protein sequence ID" value="CAE1176321.1"/>
    <property type="molecule type" value="Genomic_DNA"/>
</dbReference>
<dbReference type="AlphaFoldDB" id="A0A812BC47"/>
<feature type="transmembrane region" description="Helical" evidence="2">
    <location>
        <begin position="162"/>
        <end position="179"/>
    </location>
</feature>
<sequence>MKPEVILEADLLSFHRTSSPMHDDDDKFSYISSVSLEYDGDNFIMKSSLSEDETVSRNSSNSRASKESDEINPLDSVIPDCDDICWREKNSYSTYKLNEVPIQRNNVISKVRQIEENYRLSTTTKMKEGLWTVRNQSTLAGCTLFYFILLISLPFYSSFPNFSFHFISFLFCAYFWFFFTMSSFFLSISLSLSFFFLFSLGFLDQASFLSYTFLYFCLSVSFISLKSNSPSLLIYSLLSLSLVLFLRSSDLNCISLSHPLTLSLKFSSSPVLLSISVCMLSLSYRLVSFPLSLSLSFPFAF</sequence>
<gene>
    <name evidence="3" type="ORF">SPHA_14093</name>
</gene>
<keyword evidence="2" id="KW-0812">Transmembrane</keyword>
<feature type="transmembrane region" description="Helical" evidence="2">
    <location>
        <begin position="269"/>
        <end position="287"/>
    </location>
</feature>
<dbReference type="Proteomes" id="UP000597762">
    <property type="component" value="Unassembled WGS sequence"/>
</dbReference>
<feature type="transmembrane region" description="Helical" evidence="2">
    <location>
        <begin position="137"/>
        <end position="156"/>
    </location>
</feature>
<keyword evidence="2" id="KW-0472">Membrane</keyword>
<comment type="caution">
    <text evidence="3">The sequence shown here is derived from an EMBL/GenBank/DDBJ whole genome shotgun (WGS) entry which is preliminary data.</text>
</comment>
<evidence type="ECO:0000313" key="4">
    <source>
        <dbReference type="Proteomes" id="UP000597762"/>
    </source>
</evidence>